<dbReference type="Proteomes" id="UP000297245">
    <property type="component" value="Unassembled WGS sequence"/>
</dbReference>
<dbReference type="OrthoDB" id="3266451at2759"/>
<accession>A0A4S8L4D2</accession>
<feature type="non-terminal residue" evidence="1">
    <location>
        <position position="1"/>
    </location>
</feature>
<organism evidence="1 2">
    <name type="scientific">Dendrothele bispora (strain CBS 962.96)</name>
    <dbReference type="NCBI Taxonomy" id="1314807"/>
    <lineage>
        <taxon>Eukaryota</taxon>
        <taxon>Fungi</taxon>
        <taxon>Dikarya</taxon>
        <taxon>Basidiomycota</taxon>
        <taxon>Agaricomycotina</taxon>
        <taxon>Agaricomycetes</taxon>
        <taxon>Agaricomycetidae</taxon>
        <taxon>Agaricales</taxon>
        <taxon>Agaricales incertae sedis</taxon>
        <taxon>Dendrothele</taxon>
    </lineage>
</organism>
<protein>
    <recommendedName>
        <fullName evidence="3">F-box domain-containing protein</fullName>
    </recommendedName>
</protein>
<dbReference type="EMBL" id="ML179674">
    <property type="protein sequence ID" value="THU83270.1"/>
    <property type="molecule type" value="Genomic_DNA"/>
</dbReference>
<evidence type="ECO:0000313" key="1">
    <source>
        <dbReference type="EMBL" id="THU83270.1"/>
    </source>
</evidence>
<evidence type="ECO:0000313" key="2">
    <source>
        <dbReference type="Proteomes" id="UP000297245"/>
    </source>
</evidence>
<keyword evidence="2" id="KW-1185">Reference proteome</keyword>
<name>A0A4S8L4D2_DENBC</name>
<evidence type="ECO:0008006" key="3">
    <source>
        <dbReference type="Google" id="ProtNLM"/>
    </source>
</evidence>
<sequence length="130" mass="15298">AQLEAAISVLKYKRKCLQDYVVKYRSLLVPIRRLPPEVLSLIFLTYCRQYPNQISLGTFSLFLGTPSNHRSSSILLSWVSIGWRRVALESPRLWSYLDLSIEDDPRSQKYMARFQYFLSFHLKQSLCGYR</sequence>
<gene>
    <name evidence="1" type="ORF">K435DRAFT_689825</name>
</gene>
<dbReference type="AlphaFoldDB" id="A0A4S8L4D2"/>
<reference evidence="1 2" key="1">
    <citation type="journal article" date="2019" name="Nat. Ecol. Evol.">
        <title>Megaphylogeny resolves global patterns of mushroom evolution.</title>
        <authorList>
            <person name="Varga T."/>
            <person name="Krizsan K."/>
            <person name="Foldi C."/>
            <person name="Dima B."/>
            <person name="Sanchez-Garcia M."/>
            <person name="Sanchez-Ramirez S."/>
            <person name="Szollosi G.J."/>
            <person name="Szarkandi J.G."/>
            <person name="Papp V."/>
            <person name="Albert L."/>
            <person name="Andreopoulos W."/>
            <person name="Angelini C."/>
            <person name="Antonin V."/>
            <person name="Barry K.W."/>
            <person name="Bougher N.L."/>
            <person name="Buchanan P."/>
            <person name="Buyck B."/>
            <person name="Bense V."/>
            <person name="Catcheside P."/>
            <person name="Chovatia M."/>
            <person name="Cooper J."/>
            <person name="Damon W."/>
            <person name="Desjardin D."/>
            <person name="Finy P."/>
            <person name="Geml J."/>
            <person name="Haridas S."/>
            <person name="Hughes K."/>
            <person name="Justo A."/>
            <person name="Karasinski D."/>
            <person name="Kautmanova I."/>
            <person name="Kiss B."/>
            <person name="Kocsube S."/>
            <person name="Kotiranta H."/>
            <person name="LaButti K.M."/>
            <person name="Lechner B.E."/>
            <person name="Liimatainen K."/>
            <person name="Lipzen A."/>
            <person name="Lukacs Z."/>
            <person name="Mihaltcheva S."/>
            <person name="Morgado L.N."/>
            <person name="Niskanen T."/>
            <person name="Noordeloos M.E."/>
            <person name="Ohm R.A."/>
            <person name="Ortiz-Santana B."/>
            <person name="Ovrebo C."/>
            <person name="Racz N."/>
            <person name="Riley R."/>
            <person name="Savchenko A."/>
            <person name="Shiryaev A."/>
            <person name="Soop K."/>
            <person name="Spirin V."/>
            <person name="Szebenyi C."/>
            <person name="Tomsovsky M."/>
            <person name="Tulloss R.E."/>
            <person name="Uehling J."/>
            <person name="Grigoriev I.V."/>
            <person name="Vagvolgyi C."/>
            <person name="Papp T."/>
            <person name="Martin F.M."/>
            <person name="Miettinen O."/>
            <person name="Hibbett D.S."/>
            <person name="Nagy L.G."/>
        </authorList>
    </citation>
    <scope>NUCLEOTIDE SEQUENCE [LARGE SCALE GENOMIC DNA]</scope>
    <source>
        <strain evidence="1 2">CBS 962.96</strain>
    </source>
</reference>
<proteinExistence type="predicted"/>